<dbReference type="Pfam" id="PF00005">
    <property type="entry name" value="ABC_tran"/>
    <property type="match status" value="1"/>
</dbReference>
<protein>
    <submittedName>
        <fullName evidence="5">ABC transporter ATP-binding protein</fullName>
    </submittedName>
</protein>
<gene>
    <name evidence="5" type="ORF">HUG20_15780</name>
</gene>
<evidence type="ECO:0000256" key="1">
    <source>
        <dbReference type="ARBA" id="ARBA00022448"/>
    </source>
</evidence>
<keyword evidence="6" id="KW-1185">Reference proteome</keyword>
<dbReference type="PROSITE" id="PS50893">
    <property type="entry name" value="ABC_TRANSPORTER_2"/>
    <property type="match status" value="1"/>
</dbReference>
<organism evidence="5 6">
    <name type="scientific">Salicibibacter cibi</name>
    <dbReference type="NCBI Taxonomy" id="2743001"/>
    <lineage>
        <taxon>Bacteria</taxon>
        <taxon>Bacillati</taxon>
        <taxon>Bacillota</taxon>
        <taxon>Bacilli</taxon>
        <taxon>Bacillales</taxon>
        <taxon>Bacillaceae</taxon>
        <taxon>Salicibibacter</taxon>
    </lineage>
</organism>
<dbReference type="Gene3D" id="3.40.50.300">
    <property type="entry name" value="P-loop containing nucleotide triphosphate hydrolases"/>
    <property type="match status" value="1"/>
</dbReference>
<dbReference type="SUPFAM" id="SSF52540">
    <property type="entry name" value="P-loop containing nucleoside triphosphate hydrolases"/>
    <property type="match status" value="1"/>
</dbReference>
<evidence type="ECO:0000313" key="6">
    <source>
        <dbReference type="Proteomes" id="UP000595349"/>
    </source>
</evidence>
<accession>A0A7T6ZCZ9</accession>
<dbReference type="InterPro" id="IPR003439">
    <property type="entry name" value="ABC_transporter-like_ATP-bd"/>
</dbReference>
<keyword evidence="1" id="KW-0813">Transport</keyword>
<dbReference type="GO" id="GO:0005524">
    <property type="term" value="F:ATP binding"/>
    <property type="evidence" value="ECO:0007669"/>
    <property type="project" value="UniProtKB-KW"/>
</dbReference>
<reference evidence="5 6" key="1">
    <citation type="submission" date="2020-06" db="EMBL/GenBank/DDBJ databases">
        <title>Genomic analysis of Salicibibacter sp. NKC21-4.</title>
        <authorList>
            <person name="Oh Y.J."/>
        </authorList>
    </citation>
    <scope>NUCLEOTIDE SEQUENCE [LARGE SCALE GENOMIC DNA]</scope>
    <source>
        <strain evidence="5 6">NKC21-4</strain>
    </source>
</reference>
<dbReference type="SMART" id="SM00382">
    <property type="entry name" value="AAA"/>
    <property type="match status" value="1"/>
</dbReference>
<dbReference type="EMBL" id="CP054706">
    <property type="protein sequence ID" value="QQK81219.1"/>
    <property type="molecule type" value="Genomic_DNA"/>
</dbReference>
<dbReference type="InterPro" id="IPR003593">
    <property type="entry name" value="AAA+_ATPase"/>
</dbReference>
<dbReference type="GO" id="GO:0016887">
    <property type="term" value="F:ATP hydrolysis activity"/>
    <property type="evidence" value="ECO:0007669"/>
    <property type="project" value="InterPro"/>
</dbReference>
<dbReference type="RefSeq" id="WP_200085650.1">
    <property type="nucleotide sequence ID" value="NZ_CP054706.1"/>
</dbReference>
<feature type="domain" description="ABC transporter" evidence="4">
    <location>
        <begin position="5"/>
        <end position="231"/>
    </location>
</feature>
<name>A0A7T6ZCZ9_9BACI</name>
<dbReference type="AlphaFoldDB" id="A0A7T6ZCZ9"/>
<keyword evidence="3 5" id="KW-0067">ATP-binding</keyword>
<keyword evidence="2" id="KW-0547">Nucleotide-binding</keyword>
<evidence type="ECO:0000256" key="3">
    <source>
        <dbReference type="ARBA" id="ARBA00022840"/>
    </source>
</evidence>
<dbReference type="KEGG" id="scib:HUG20_15780"/>
<dbReference type="Proteomes" id="UP000595349">
    <property type="component" value="Chromosome"/>
</dbReference>
<evidence type="ECO:0000313" key="5">
    <source>
        <dbReference type="EMBL" id="QQK81219.1"/>
    </source>
</evidence>
<dbReference type="PANTHER" id="PTHR42939:SF1">
    <property type="entry name" value="ABC TRANSPORTER ATP-BINDING PROTEIN ALBC-RELATED"/>
    <property type="match status" value="1"/>
</dbReference>
<evidence type="ECO:0000259" key="4">
    <source>
        <dbReference type="PROSITE" id="PS50893"/>
    </source>
</evidence>
<evidence type="ECO:0000256" key="2">
    <source>
        <dbReference type="ARBA" id="ARBA00022741"/>
    </source>
</evidence>
<proteinExistence type="predicted"/>
<dbReference type="InterPro" id="IPR027417">
    <property type="entry name" value="P-loop_NTPase"/>
</dbReference>
<sequence length="258" mass="28974">MSMSLEFDEVTKKRDQFILSLPGQVIEKGEILGVIGNNGAGKSTMIQLVLGLIRPTSGNIYRHTDQGAAMSMQEWKQTVGFVFDDLSVYDDMHALKLSSFLSEVYSGWDDMYFFSLLDQFDVDKKKKVKTYSRGMRMKTGIAVALAHHPEVLVLDEPTSGLDTKSRKQMIALLNEENKKRGTTIIFSSHILDDMEQLATTIWLMEKGEILAHGPVDKMRENHAVAADGTIHKKKPEEEEGLKQATLEDLHDYYLGGGM</sequence>
<dbReference type="PANTHER" id="PTHR42939">
    <property type="entry name" value="ABC TRANSPORTER ATP-BINDING PROTEIN ALBC-RELATED"/>
    <property type="match status" value="1"/>
</dbReference>
<dbReference type="InterPro" id="IPR051782">
    <property type="entry name" value="ABC_Transporter_VariousFunc"/>
</dbReference>
<dbReference type="CDD" id="cd03230">
    <property type="entry name" value="ABC_DR_subfamily_A"/>
    <property type="match status" value="1"/>
</dbReference>